<dbReference type="SUPFAM" id="SSF48350">
    <property type="entry name" value="GTPase activation domain, GAP"/>
    <property type="match status" value="1"/>
</dbReference>
<feature type="compositionally biased region" description="Polar residues" evidence="3">
    <location>
        <begin position="186"/>
        <end position="196"/>
    </location>
</feature>
<feature type="region of interest" description="Disordered" evidence="3">
    <location>
        <begin position="1"/>
        <end position="159"/>
    </location>
</feature>
<dbReference type="PANTHER" id="PTHR10194:SF96">
    <property type="entry name" value="RAS PROTEIN ACTIVATOR LIKE-3"/>
    <property type="match status" value="1"/>
</dbReference>
<dbReference type="PROSITE" id="PS00509">
    <property type="entry name" value="RAS_GTPASE_ACTIV_1"/>
    <property type="match status" value="1"/>
</dbReference>
<dbReference type="SMART" id="SM00323">
    <property type="entry name" value="RasGAP"/>
    <property type="match status" value="1"/>
</dbReference>
<evidence type="ECO:0000256" key="3">
    <source>
        <dbReference type="SAM" id="MobiDB-lite"/>
    </source>
</evidence>
<dbReference type="CDD" id="cd04013">
    <property type="entry name" value="C2_SynGAP_like"/>
    <property type="match status" value="1"/>
</dbReference>
<feature type="region of interest" description="Disordered" evidence="3">
    <location>
        <begin position="1136"/>
        <end position="1159"/>
    </location>
</feature>
<dbReference type="AlphaFoldDB" id="W5MIC6"/>
<evidence type="ECO:0000259" key="4">
    <source>
        <dbReference type="PROSITE" id="PS50003"/>
    </source>
</evidence>
<keyword evidence="1" id="KW-0343">GTPase activation</keyword>
<dbReference type="InterPro" id="IPR001936">
    <property type="entry name" value="RasGAP_dom"/>
</dbReference>
<dbReference type="InterPro" id="IPR008936">
    <property type="entry name" value="Rho_GTPase_activation_prot"/>
</dbReference>
<dbReference type="EMBL" id="AHAT01007801">
    <property type="status" value="NOT_ANNOTATED_CDS"/>
    <property type="molecule type" value="Genomic_DNA"/>
</dbReference>
<dbReference type="Bgee" id="ENSLOCG00000006735">
    <property type="expression patterns" value="Expressed in mesonephros and 8 other cell types or tissues"/>
</dbReference>
<keyword evidence="7" id="KW-1185">Reference proteome</keyword>
<sequence length="1159" mass="126984">MGTSGEMEVEQAEPETPEDSGSLEKAPSTPSNPGPPEPSDDASLLRTYKWHTGVRSPSETAGAPPADKGASGSATAAQPSKWSRMQWRKAHSEDPQDRVAPPSKPEDAKGDKPASAPRKNPFRRALSEPPGALFSTAPAPARGQSPPAEGRGSPALGPQQKGALFRKYLRSVSQKFKKPRAAAGKSGNSATCSTEDTSTSASPSAAAPTAAPFTRISWTPQPEVPFWDISCCALTDGQIMISRDDEPGAFFRTVNRMSGCQSTLSLQNLTDSHGTLGVRDQAAPVGQRSKGPEGGVKAMIIRRLRPGHVRKSSTQLNRQDGHCRTSLHDSRESLAIPVSAADSLDLSSDQTTVVRPVHSSILGEKYCFEVINSEGSHCFGCSSAAERDRWIENLRRAAQPNKDNCARTENALSLWVNEAKDLPAKKRYYCELHLDGTLYARTTSRSSAKRTDGAGGGGVGGAGGGGGGGQLFWGELFELDNLPPVSQLTLHLFREEDSKKKSSAKDDVLCPLGSVGLPLSDITGRAFQERWYPILPCPSREKGGGGSSGAQLGAQASVRIKARYQNLHVLPIERYKEFAEYITFHHVELCTGLEPLLSVREKEELAGALVHVLQSIGKAKEFLTALGAAELQRCGEKEALIFRENTLATKAIDEYMKLVGQKYLIDTLGEFIAHLYGSGNNWEVDPQKCSPSELQSNQKNLREGCEEAFQRITETYSSFPVELNEIFSAWREECEVQGRGEIAQRLISASLFLRFLCPAIMSPSLFGLTQAYPDPGPLRALTLTAKVIQNLANFTPFGDKEEYMLFMNDFLEQHWERMGVFLGAISNPDSEVDMARFDGYVDLPLRLCVLHGLLTDIIAPMEQHTIDGLHPLPSILNAVADALGPSASRIAVSSLITEHSKPTYVPPRELSSHSPLHASLLHLEEGRGRGRAAGPSRKRVQRTQSVPDRIKHQRRAPLRQASTENLSPEMDVDRDPPRPFQISEPDCPPPQKDVRGKIHPAPVPWIKDNKESSLEKTEHEEFSLLEKHDQEISELRQNVDLVTERDLELAKRLEDFIAQSQDQNALLQTEVQELKAQLATKEEELASATFRLGVIEEEREEDQTKLSVAMAAAERMDMLERQFADLMNEVMQLREAENRRSQTASLGSEEEVSQAAGGS</sequence>
<dbReference type="Ensembl" id="ENSLOCT00000008145.1">
    <property type="protein sequence ID" value="ENSLOCP00000008135.1"/>
    <property type="gene ID" value="ENSLOCG00000006735.1"/>
</dbReference>
<dbReference type="InterPro" id="IPR023152">
    <property type="entry name" value="RasGAP_CS"/>
</dbReference>
<dbReference type="EMBL" id="AHAT01007802">
    <property type="status" value="NOT_ANNOTATED_CDS"/>
    <property type="molecule type" value="Genomic_DNA"/>
</dbReference>
<evidence type="ECO:0000259" key="5">
    <source>
        <dbReference type="PROSITE" id="PS50018"/>
    </source>
</evidence>
<dbReference type="PROSITE" id="PS50003">
    <property type="entry name" value="PH_DOMAIN"/>
    <property type="match status" value="1"/>
</dbReference>
<dbReference type="STRING" id="7918.ENSLOCP00000008135"/>
<evidence type="ECO:0000256" key="1">
    <source>
        <dbReference type="ARBA" id="ARBA00022468"/>
    </source>
</evidence>
<dbReference type="PANTHER" id="PTHR10194">
    <property type="entry name" value="RAS GTPASE-ACTIVATING PROTEINS"/>
    <property type="match status" value="1"/>
</dbReference>
<dbReference type="eggNOG" id="KOG3508">
    <property type="taxonomic scope" value="Eukaryota"/>
</dbReference>
<organism evidence="6 7">
    <name type="scientific">Lepisosteus oculatus</name>
    <name type="common">Spotted gar</name>
    <dbReference type="NCBI Taxonomy" id="7918"/>
    <lineage>
        <taxon>Eukaryota</taxon>
        <taxon>Metazoa</taxon>
        <taxon>Chordata</taxon>
        <taxon>Craniata</taxon>
        <taxon>Vertebrata</taxon>
        <taxon>Euteleostomi</taxon>
        <taxon>Actinopterygii</taxon>
        <taxon>Neopterygii</taxon>
        <taxon>Holostei</taxon>
        <taxon>Semionotiformes</taxon>
        <taxon>Lepisosteidae</taxon>
        <taxon>Lepisosteus</taxon>
    </lineage>
</organism>
<dbReference type="CDD" id="cd05136">
    <property type="entry name" value="RasGAP_DAB2IP"/>
    <property type="match status" value="1"/>
</dbReference>
<feature type="domain" description="PH" evidence="4">
    <location>
        <begin position="336"/>
        <end position="399"/>
    </location>
</feature>
<dbReference type="InterPro" id="IPR057606">
    <property type="entry name" value="SynGAP1-like_PH"/>
</dbReference>
<dbReference type="PROSITE" id="PS50018">
    <property type="entry name" value="RAS_GTPASE_ACTIV_2"/>
    <property type="match status" value="1"/>
</dbReference>
<dbReference type="GeneTree" id="ENSGT00940000165433"/>
<feature type="domain" description="Ras-GAP" evidence="5">
    <location>
        <begin position="601"/>
        <end position="793"/>
    </location>
</feature>
<dbReference type="Gene3D" id="1.10.506.10">
    <property type="entry name" value="GTPase Activation - p120gap, domain 1"/>
    <property type="match status" value="2"/>
</dbReference>
<dbReference type="EMBL" id="AHAT01007798">
    <property type="status" value="NOT_ANNOTATED_CDS"/>
    <property type="molecule type" value="Genomic_DNA"/>
</dbReference>
<dbReference type="EMBL" id="AHAT01007800">
    <property type="status" value="NOT_ANNOTATED_CDS"/>
    <property type="molecule type" value="Genomic_DNA"/>
</dbReference>
<keyword evidence="2" id="KW-0175">Coiled coil</keyword>
<protein>
    <submittedName>
        <fullName evidence="6">RAS protein activator like 3</fullName>
    </submittedName>
</protein>
<feature type="region of interest" description="Disordered" evidence="3">
    <location>
        <begin position="927"/>
        <end position="1005"/>
    </location>
</feature>
<dbReference type="EMBL" id="AHAT01007799">
    <property type="status" value="NOT_ANNOTATED_CDS"/>
    <property type="molecule type" value="Genomic_DNA"/>
</dbReference>
<dbReference type="InParanoid" id="W5MIC6"/>
<evidence type="ECO:0000313" key="7">
    <source>
        <dbReference type="Proteomes" id="UP000018468"/>
    </source>
</evidence>
<feature type="coiled-coil region" evidence="2">
    <location>
        <begin position="1025"/>
        <end position="1136"/>
    </location>
</feature>
<evidence type="ECO:0000313" key="6">
    <source>
        <dbReference type="Ensembl" id="ENSLOCP00000008135.1"/>
    </source>
</evidence>
<dbReference type="Pfam" id="PF25321">
    <property type="entry name" value="PH_RASGAP"/>
    <property type="match status" value="1"/>
</dbReference>
<name>W5MIC6_LEPOC</name>
<feature type="compositionally biased region" description="Low complexity" evidence="3">
    <location>
        <begin position="197"/>
        <end position="209"/>
    </location>
</feature>
<proteinExistence type="predicted"/>
<feature type="compositionally biased region" description="Polar residues" evidence="3">
    <location>
        <begin position="72"/>
        <end position="83"/>
    </location>
</feature>
<reference evidence="6" key="2">
    <citation type="submission" date="2025-08" db="UniProtKB">
        <authorList>
            <consortium name="Ensembl"/>
        </authorList>
    </citation>
    <scope>IDENTIFICATION</scope>
</reference>
<dbReference type="OMA" id="TWGSRSQ"/>
<reference evidence="6" key="3">
    <citation type="submission" date="2025-09" db="UniProtKB">
        <authorList>
            <consortium name="Ensembl"/>
        </authorList>
    </citation>
    <scope>IDENTIFICATION</scope>
</reference>
<dbReference type="GO" id="GO:1902531">
    <property type="term" value="P:regulation of intracellular signal transduction"/>
    <property type="evidence" value="ECO:0000318"/>
    <property type="project" value="GO_Central"/>
</dbReference>
<feature type="region of interest" description="Disordered" evidence="3">
    <location>
        <begin position="176"/>
        <end position="209"/>
    </location>
</feature>
<feature type="compositionally biased region" description="Acidic residues" evidence="3">
    <location>
        <begin position="7"/>
        <end position="18"/>
    </location>
</feature>
<dbReference type="HOGENOM" id="CLU_009167_0_0_1"/>
<dbReference type="Gene3D" id="2.30.29.30">
    <property type="entry name" value="Pleckstrin-homology domain (PH domain)/Phosphotyrosine-binding domain (PTB)"/>
    <property type="match status" value="1"/>
</dbReference>
<dbReference type="GO" id="GO:0005096">
    <property type="term" value="F:GTPase activator activity"/>
    <property type="evidence" value="ECO:0000318"/>
    <property type="project" value="GO_Central"/>
</dbReference>
<dbReference type="Proteomes" id="UP000018468">
    <property type="component" value="Linkage group LG6"/>
</dbReference>
<accession>W5MIC6</accession>
<dbReference type="SUPFAM" id="SSF50729">
    <property type="entry name" value="PH domain-like"/>
    <property type="match status" value="1"/>
</dbReference>
<reference evidence="7" key="1">
    <citation type="submission" date="2011-12" db="EMBL/GenBank/DDBJ databases">
        <title>The Draft Genome of Lepisosteus oculatus.</title>
        <authorList>
            <consortium name="The Broad Institute Genome Assembly &amp; Analysis Group"/>
            <consortium name="Computational R&amp;D Group"/>
            <consortium name="and Sequencing Platform"/>
            <person name="Di Palma F."/>
            <person name="Alfoldi J."/>
            <person name="Johnson J."/>
            <person name="Berlin A."/>
            <person name="Gnerre S."/>
            <person name="Jaffe D."/>
            <person name="MacCallum I."/>
            <person name="Young S."/>
            <person name="Walker B.J."/>
            <person name="Lander E.S."/>
            <person name="Lindblad-Toh K."/>
        </authorList>
    </citation>
    <scope>NUCLEOTIDE SEQUENCE [LARGE SCALE GENOMIC DNA]</scope>
</reference>
<dbReference type="Pfam" id="PF00616">
    <property type="entry name" value="RasGAP"/>
    <property type="match status" value="1"/>
</dbReference>
<dbReference type="InterPro" id="IPR039360">
    <property type="entry name" value="Ras_GTPase"/>
</dbReference>
<dbReference type="InterPro" id="IPR011993">
    <property type="entry name" value="PH-like_dom_sf"/>
</dbReference>
<evidence type="ECO:0000256" key="2">
    <source>
        <dbReference type="SAM" id="Coils"/>
    </source>
</evidence>
<dbReference type="InterPro" id="IPR001849">
    <property type="entry name" value="PH_domain"/>
</dbReference>